<dbReference type="Proteomes" id="UP000007564">
    <property type="component" value="Chromosome"/>
</dbReference>
<evidence type="ECO:0000313" key="4">
    <source>
        <dbReference type="Proteomes" id="UP000007564"/>
    </source>
</evidence>
<keyword evidence="2" id="KW-0732">Signal</keyword>
<gene>
    <name evidence="3" type="ORF">BN112_2879</name>
</gene>
<comment type="similarity">
    <text evidence="1">Belongs to the UPF0065 (bug) family.</text>
</comment>
<evidence type="ECO:0000313" key="3">
    <source>
        <dbReference type="EMBL" id="CCJ54796.1"/>
    </source>
</evidence>
<name>A0A0C6P4R3_BORBO</name>
<reference evidence="3 4" key="1">
    <citation type="journal article" date="2012" name="BMC Genomics">
        <title>Comparative genomics of the classical Bordetella subspecies: the evolution and exchange of virulence-associated diversity amongst closely related pathogens.</title>
        <authorList>
            <person name="Park J."/>
            <person name="Zhang Y."/>
            <person name="Buboltz A.M."/>
            <person name="Zhang X."/>
            <person name="Schuster S.C."/>
            <person name="Ahuja U."/>
            <person name="Liu M."/>
            <person name="Miller J.F."/>
            <person name="Sebaihia M."/>
            <person name="Bentley S.D."/>
            <person name="Parkhill J."/>
            <person name="Harvill E.T."/>
        </authorList>
    </citation>
    <scope>NUCLEOTIDE SEQUENCE [LARGE SCALE GENOMIC DNA]</scope>
    <source>
        <strain evidence="3 4">253</strain>
    </source>
</reference>
<dbReference type="PIRSF" id="PIRSF017082">
    <property type="entry name" value="YflP"/>
    <property type="match status" value="1"/>
</dbReference>
<dbReference type="GeneID" id="93202286"/>
<dbReference type="HOGENOM" id="CLU_045683_1_2_4"/>
<dbReference type="SUPFAM" id="SSF53850">
    <property type="entry name" value="Periplasmic binding protein-like II"/>
    <property type="match status" value="1"/>
</dbReference>
<sequence length="328" mass="34943">MNTNLAKWLGRLVVAGVAFGSGAPAATAADQPSSWPRKSVTIVVPFSPGGSTDQIARLFSAKLAEKLGQPFVVVNRPGAGTIVGMQEVVRARPDGYTLLLAVSTVSTQPALYPNLPYDIKRDLVPVSLLGKIPLLIYTNPAFPAHTLGELVEQARKPGADITYASPGAASTAGLTGELFNEKVKTEIRHIPYNSGSPAMTDVMGGNVDLLWGTAAQGLEQYRAKRLNAVAISSERRSPSFPEVPTFREQGVDLVAEEWFGLMAPKGTPPEIVARVSQAASEIVKGNSFGDDYNYFEFIGSDPASFGAYMDAQAALWTGLVHRLGLQVK</sequence>
<dbReference type="EMBL" id="HE965806">
    <property type="protein sequence ID" value="CCJ54796.1"/>
    <property type="molecule type" value="Genomic_DNA"/>
</dbReference>
<proteinExistence type="inferred from homology"/>
<dbReference type="OrthoDB" id="8678477at2"/>
<dbReference type="KEGG" id="bbh:BN112_2879"/>
<evidence type="ECO:0000256" key="1">
    <source>
        <dbReference type="ARBA" id="ARBA00006987"/>
    </source>
</evidence>
<feature type="chain" id="PRO_5002190001" evidence="2">
    <location>
        <begin position="29"/>
        <end position="328"/>
    </location>
</feature>
<dbReference type="CDD" id="cd13578">
    <property type="entry name" value="PBP2_Bug27"/>
    <property type="match status" value="1"/>
</dbReference>
<dbReference type="InterPro" id="IPR005064">
    <property type="entry name" value="BUG"/>
</dbReference>
<dbReference type="AlphaFoldDB" id="A0A0C6P4R3"/>
<evidence type="ECO:0000256" key="2">
    <source>
        <dbReference type="SAM" id="SignalP"/>
    </source>
</evidence>
<dbReference type="RefSeq" id="WP_010925872.1">
    <property type="nucleotide sequence ID" value="NC_019382.1"/>
</dbReference>
<dbReference type="Pfam" id="PF03401">
    <property type="entry name" value="TctC"/>
    <property type="match status" value="1"/>
</dbReference>
<accession>A0A0C6P4R3</accession>
<dbReference type="PANTHER" id="PTHR42928">
    <property type="entry name" value="TRICARBOXYLATE-BINDING PROTEIN"/>
    <property type="match status" value="1"/>
</dbReference>
<dbReference type="Gene3D" id="3.40.190.150">
    <property type="entry name" value="Bordetella uptake gene, domain 1"/>
    <property type="match status" value="1"/>
</dbReference>
<protein>
    <submittedName>
        <fullName evidence="3">Putative exported protein</fullName>
    </submittedName>
</protein>
<dbReference type="Gene3D" id="3.40.190.10">
    <property type="entry name" value="Periplasmic binding protein-like II"/>
    <property type="match status" value="1"/>
</dbReference>
<feature type="signal peptide" evidence="2">
    <location>
        <begin position="1"/>
        <end position="28"/>
    </location>
</feature>
<organism evidence="3 4">
    <name type="scientific">Bordetella bronchiseptica 253</name>
    <dbReference type="NCBI Taxonomy" id="568707"/>
    <lineage>
        <taxon>Bacteria</taxon>
        <taxon>Pseudomonadati</taxon>
        <taxon>Pseudomonadota</taxon>
        <taxon>Betaproteobacteria</taxon>
        <taxon>Burkholderiales</taxon>
        <taxon>Alcaligenaceae</taxon>
        <taxon>Bordetella</taxon>
    </lineage>
</organism>
<dbReference type="InterPro" id="IPR042100">
    <property type="entry name" value="Bug_dom1"/>
</dbReference>
<dbReference type="PANTHER" id="PTHR42928:SF5">
    <property type="entry name" value="BLR1237 PROTEIN"/>
    <property type="match status" value="1"/>
</dbReference>